<evidence type="ECO:0000256" key="3">
    <source>
        <dbReference type="ARBA" id="ARBA00022676"/>
    </source>
</evidence>
<keyword evidence="4 8" id="KW-0808">Transferase</keyword>
<dbReference type="Pfam" id="PF00343">
    <property type="entry name" value="Phosphorylase"/>
    <property type="match status" value="1"/>
</dbReference>
<evidence type="ECO:0000313" key="9">
    <source>
        <dbReference type="EMBL" id="MCU6706442.1"/>
    </source>
</evidence>
<evidence type="ECO:0000313" key="10">
    <source>
        <dbReference type="Proteomes" id="UP001208131"/>
    </source>
</evidence>
<evidence type="ECO:0000256" key="1">
    <source>
        <dbReference type="ARBA" id="ARBA00001933"/>
    </source>
</evidence>
<evidence type="ECO:0000256" key="7">
    <source>
        <dbReference type="PIRSR" id="PIRSR000460-1"/>
    </source>
</evidence>
<keyword evidence="5 7" id="KW-0663">Pyridoxal phosphate</keyword>
<proteinExistence type="inferred from homology"/>
<dbReference type="InterPro" id="IPR000811">
    <property type="entry name" value="Glyco_trans_35"/>
</dbReference>
<comment type="caution">
    <text evidence="9">The sequence shown here is derived from an EMBL/GenBank/DDBJ whole genome shotgun (WGS) entry which is preliminary data.</text>
</comment>
<keyword evidence="3 8" id="KW-0328">Glycosyltransferase</keyword>
<dbReference type="NCBIfam" id="TIGR02093">
    <property type="entry name" value="P_ylase"/>
    <property type="match status" value="1"/>
</dbReference>
<dbReference type="EC" id="2.4.1.1" evidence="8"/>
<dbReference type="InterPro" id="IPR011833">
    <property type="entry name" value="Glycg_phsphrylas"/>
</dbReference>
<keyword evidence="10" id="KW-1185">Reference proteome</keyword>
<dbReference type="GO" id="GO:0005980">
    <property type="term" value="P:glycogen catabolic process"/>
    <property type="evidence" value="ECO:0007669"/>
    <property type="project" value="TreeGrafter"/>
</dbReference>
<sequence>MANSAVEKTISTQELKEKLLDVLHNDFQTTPEDASDQQVYEALSKIVVGILKAKRRKFTVKTQSEGKKKVYYLSMEFLMGRSLKTSLYNLEMQKQATKVLKDMGISINGIYECEPDAGLGNGGLGRLAACYLDALAADGYHATGYSICYEYGIFKQKLEDGWQTELPDNWLPGGSVWLVPVPSKAVEVRFDGELKEYWDNQYHCVTHENYTSVMAVPYDLFVSGYNSEAVSKLRLWKAEMADFDMSMFNQGDYQKALSKNIISQAITKVLYPNDNHAEGKSLRLRQQYFLCAASIGDIVNQHMSVYGTLDNLHEKVAIHINDTHPTLAIPELMRVLLDDCGYSWDKAWHIVTNTFAYTNHTVMPEALEKWDCNLLKSVCPRIFSIIIEINERYCKDLWERYKDQAKVSHMSIVEDNKVKMATLCVHACHSVNGVAKIHSEIIKKETFKDEYLDTPTKFKNVTNGIAYRRWLYQSNEGLTDLLCEKIGDGFLKNAAELSKLAVFKDDKDVLDRLAKIKLDNKKSFAKYVKNQYGVVLNTDSIFDVQVKRLHEYKRQQLNALNIIAQYNYLKANPNADFVPKTYIFAAKAAPGYYMAKQIIKLIWNISQELKKDKKLNEKLNVIFLEDYNVSLSEILMPAANISEQISLAGTEASGTGNMKLMINGAITLGTLDGANVEIHEQVGDDNIIIFGMNVDEVNACKSGYKPMDIYNSNAVVKQAIDTLQYGINGQQFNEIADSLKNSDPYMALKDFDSYQKAQAYASECYKDQTKWQKMSLANIAGAGIFSADRSVEDYARDIWGLSK</sequence>
<evidence type="ECO:0000256" key="6">
    <source>
        <dbReference type="ARBA" id="ARBA00023277"/>
    </source>
</evidence>
<dbReference type="Gene3D" id="3.40.50.2000">
    <property type="entry name" value="Glycogen Phosphorylase B"/>
    <property type="match status" value="2"/>
</dbReference>
<organism evidence="9 10">
    <name type="scientific">Hominimerdicola aceti</name>
    <dbReference type="NCBI Taxonomy" id="2981726"/>
    <lineage>
        <taxon>Bacteria</taxon>
        <taxon>Bacillati</taxon>
        <taxon>Bacillota</taxon>
        <taxon>Clostridia</taxon>
        <taxon>Eubacteriales</taxon>
        <taxon>Oscillospiraceae</taxon>
        <taxon>Hominimerdicola</taxon>
    </lineage>
</organism>
<gene>
    <name evidence="9" type="ORF">OCV57_10980</name>
</gene>
<evidence type="ECO:0000256" key="2">
    <source>
        <dbReference type="ARBA" id="ARBA00006047"/>
    </source>
</evidence>
<evidence type="ECO:0000256" key="5">
    <source>
        <dbReference type="ARBA" id="ARBA00022898"/>
    </source>
</evidence>
<keyword evidence="6 8" id="KW-0119">Carbohydrate metabolism</keyword>
<dbReference type="SUPFAM" id="SSF53756">
    <property type="entry name" value="UDP-Glycosyltransferase/glycogen phosphorylase"/>
    <property type="match status" value="1"/>
</dbReference>
<dbReference type="PANTHER" id="PTHR11468">
    <property type="entry name" value="GLYCOGEN PHOSPHORYLASE"/>
    <property type="match status" value="1"/>
</dbReference>
<dbReference type="PIRSF" id="PIRSF000460">
    <property type="entry name" value="Pprylas_GlgP"/>
    <property type="match status" value="1"/>
</dbReference>
<comment type="function">
    <text evidence="8">Allosteric enzyme that catalyzes the rate-limiting step in glycogen catabolism, the phosphorolytic cleavage of glycogen to produce glucose-1-phosphate, and plays a central role in maintaining cellular and organismal glucose homeostasis.</text>
</comment>
<dbReference type="RefSeq" id="WP_022287542.1">
    <property type="nucleotide sequence ID" value="NZ_JAOQJZ010000012.1"/>
</dbReference>
<name>A0AAE3IL13_9FIRM</name>
<dbReference type="GO" id="GO:0008184">
    <property type="term" value="F:glycogen phosphorylase activity"/>
    <property type="evidence" value="ECO:0007669"/>
    <property type="project" value="InterPro"/>
</dbReference>
<comment type="catalytic activity">
    <reaction evidence="8">
        <text>[(1-&gt;4)-alpha-D-glucosyl](n) + phosphate = [(1-&gt;4)-alpha-D-glucosyl](n-1) + alpha-D-glucose 1-phosphate</text>
        <dbReference type="Rhea" id="RHEA:41732"/>
        <dbReference type="Rhea" id="RHEA-COMP:9584"/>
        <dbReference type="Rhea" id="RHEA-COMP:9586"/>
        <dbReference type="ChEBI" id="CHEBI:15444"/>
        <dbReference type="ChEBI" id="CHEBI:43474"/>
        <dbReference type="ChEBI" id="CHEBI:58601"/>
        <dbReference type="EC" id="2.4.1.1"/>
    </reaction>
</comment>
<dbReference type="AlphaFoldDB" id="A0AAE3IL13"/>
<evidence type="ECO:0000256" key="4">
    <source>
        <dbReference type="ARBA" id="ARBA00022679"/>
    </source>
</evidence>
<evidence type="ECO:0000256" key="8">
    <source>
        <dbReference type="RuleBase" id="RU000587"/>
    </source>
</evidence>
<dbReference type="CDD" id="cd04300">
    <property type="entry name" value="GT35_Glycogen_Phosphorylase"/>
    <property type="match status" value="1"/>
</dbReference>
<feature type="modified residue" description="N6-(pyridoxal phosphate)lysine" evidence="7">
    <location>
        <position position="659"/>
    </location>
</feature>
<dbReference type="FunFam" id="3.40.50.2000:FF:000149">
    <property type="entry name" value="Glycogen phosphorylase, muscle form"/>
    <property type="match status" value="1"/>
</dbReference>
<comment type="cofactor">
    <cofactor evidence="1 8">
        <name>pyridoxal 5'-phosphate</name>
        <dbReference type="ChEBI" id="CHEBI:597326"/>
    </cofactor>
</comment>
<dbReference type="GO" id="GO:0005737">
    <property type="term" value="C:cytoplasm"/>
    <property type="evidence" value="ECO:0007669"/>
    <property type="project" value="TreeGrafter"/>
</dbReference>
<dbReference type="EMBL" id="JAOQJZ010000012">
    <property type="protein sequence ID" value="MCU6706442.1"/>
    <property type="molecule type" value="Genomic_DNA"/>
</dbReference>
<reference evidence="9 10" key="1">
    <citation type="journal article" date="2021" name="ISME Commun">
        <title>Automated analysis of genomic sequences facilitates high-throughput and comprehensive description of bacteria.</title>
        <authorList>
            <person name="Hitch T.C.A."/>
        </authorList>
    </citation>
    <scope>NUCLEOTIDE SEQUENCE [LARGE SCALE GENOMIC DNA]</scope>
    <source>
        <strain evidence="9 10">Sanger_31</strain>
    </source>
</reference>
<accession>A0AAE3IL13</accession>
<dbReference type="Proteomes" id="UP001208131">
    <property type="component" value="Unassembled WGS sequence"/>
</dbReference>
<dbReference type="PANTHER" id="PTHR11468:SF3">
    <property type="entry name" value="GLYCOGEN PHOSPHORYLASE, LIVER FORM"/>
    <property type="match status" value="1"/>
</dbReference>
<comment type="similarity">
    <text evidence="2 8">Belongs to the glycogen phosphorylase family.</text>
</comment>
<dbReference type="GO" id="GO:0030170">
    <property type="term" value="F:pyridoxal phosphate binding"/>
    <property type="evidence" value="ECO:0007669"/>
    <property type="project" value="InterPro"/>
</dbReference>
<protein>
    <recommendedName>
        <fullName evidence="8">Alpha-1,4 glucan phosphorylase</fullName>
        <ecNumber evidence="8">2.4.1.1</ecNumber>
    </recommendedName>
</protein>